<sequence length="592" mass="67850">MGVRRFMREVVTQWRSLSMEVRSVRSMLEEVLSNWERYTSTVASLQAWLEDAEEALSEPENVKQSTKQKVISMETQYKLAACSAQLLVKDAPQDEAARVMATMAKAKTQLSKVGYDFFGQLDQRVLSVFLKACDELTDILPQEEQQSLQETVRRLHKHWKDLQTEVPSHLLRLKVDAERSRVALILQDCRAELEREIQALSDTCTSERVIKEHRRGQARHLRETAMTSHHQDQIDAAVRVQEGSAMFQYEELRDEVHGALEEVLRARKETEEPTSRILNAENLEEAKQLYLIHQLGPKNQGLLLQQAQSSREMEHEAELQKNASLTETLIQKESSLLHRSTPEAEQQLQAWTEDCLQLFNESQRLVLVSKECLTKLKTFLVKREAASKALRHLNEAVEGRGSWDHSKAEALHRGIVDVAKDIARLEAEAVGLDGLLSKAHLHLCVSESTRSKNISDPQGRTSCRGLAVDLMMALEEVQRAVGWRQSEADALGALWCSFRERKEEVMMNLNKIEDDARREEAKECSVQAFQNRLRFFVQLEDELQSLQHSQQWLEEKGNQLAQRDSELATEALREVALVKATWENLKTMITNR</sequence>
<evidence type="ECO:0000256" key="5">
    <source>
        <dbReference type="SAM" id="Coils"/>
    </source>
</evidence>
<dbReference type="Gene3D" id="1.20.58.60">
    <property type="match status" value="1"/>
</dbReference>
<dbReference type="Pfam" id="PF25034">
    <property type="entry name" value="Spectrin_SYNE1"/>
    <property type="match status" value="1"/>
</dbReference>
<proteinExistence type="predicted"/>
<dbReference type="EMBL" id="JAHRIN010042110">
    <property type="protein sequence ID" value="MEQ2205478.1"/>
    <property type="molecule type" value="Genomic_DNA"/>
</dbReference>
<dbReference type="PANTHER" id="PTHR14514:SF3">
    <property type="entry name" value="NESPRIN-1"/>
    <property type="match status" value="1"/>
</dbReference>
<evidence type="ECO:0000256" key="4">
    <source>
        <dbReference type="ARBA" id="ARBA00023136"/>
    </source>
</evidence>
<dbReference type="SUPFAM" id="SSF46966">
    <property type="entry name" value="Spectrin repeat"/>
    <property type="match status" value="2"/>
</dbReference>
<feature type="domain" description="Nesprin-1 spectrin repeats region" evidence="6">
    <location>
        <begin position="3"/>
        <end position="105"/>
    </location>
</feature>
<protein>
    <recommendedName>
        <fullName evidence="6">Nesprin-1 spectrin repeats region domain-containing protein</fullName>
    </recommendedName>
</protein>
<evidence type="ECO:0000313" key="8">
    <source>
        <dbReference type="Proteomes" id="UP001434883"/>
    </source>
</evidence>
<keyword evidence="2" id="KW-0597">Phosphoprotein</keyword>
<evidence type="ECO:0000259" key="6">
    <source>
        <dbReference type="Pfam" id="PF25034"/>
    </source>
</evidence>
<name>A0ABV0RCZ5_9TELE</name>
<keyword evidence="5" id="KW-0175">Coiled coil</keyword>
<evidence type="ECO:0000313" key="7">
    <source>
        <dbReference type="EMBL" id="MEQ2205478.1"/>
    </source>
</evidence>
<keyword evidence="3" id="KW-0677">Repeat</keyword>
<comment type="subcellular location">
    <subcellularLocation>
        <location evidence="1">Endomembrane system</location>
    </subcellularLocation>
</comment>
<reference evidence="7 8" key="1">
    <citation type="submission" date="2021-06" db="EMBL/GenBank/DDBJ databases">
        <authorList>
            <person name="Palmer J.M."/>
        </authorList>
    </citation>
    <scope>NUCLEOTIDE SEQUENCE [LARGE SCALE GENOMIC DNA]</scope>
    <source>
        <strain evidence="7 8">XC_2019</strain>
        <tissue evidence="7">Muscle</tissue>
    </source>
</reference>
<dbReference type="InterPro" id="IPR057057">
    <property type="entry name" value="Spectrin_SYNE1"/>
</dbReference>
<keyword evidence="8" id="KW-1185">Reference proteome</keyword>
<evidence type="ECO:0000256" key="2">
    <source>
        <dbReference type="ARBA" id="ARBA00022553"/>
    </source>
</evidence>
<keyword evidence="4" id="KW-0472">Membrane</keyword>
<evidence type="ECO:0000256" key="3">
    <source>
        <dbReference type="ARBA" id="ARBA00022737"/>
    </source>
</evidence>
<evidence type="ECO:0000256" key="1">
    <source>
        <dbReference type="ARBA" id="ARBA00004308"/>
    </source>
</evidence>
<accession>A0ABV0RCZ5</accession>
<dbReference type="PANTHER" id="PTHR14514">
    <property type="entry name" value="PKA ANCHORING PROTEIN"/>
    <property type="match status" value="1"/>
</dbReference>
<dbReference type="Proteomes" id="UP001434883">
    <property type="component" value="Unassembled WGS sequence"/>
</dbReference>
<gene>
    <name evidence="7" type="ORF">XENOCAPTIV_000082</name>
</gene>
<organism evidence="7 8">
    <name type="scientific">Xenoophorus captivus</name>
    <dbReference type="NCBI Taxonomy" id="1517983"/>
    <lineage>
        <taxon>Eukaryota</taxon>
        <taxon>Metazoa</taxon>
        <taxon>Chordata</taxon>
        <taxon>Craniata</taxon>
        <taxon>Vertebrata</taxon>
        <taxon>Euteleostomi</taxon>
        <taxon>Actinopterygii</taxon>
        <taxon>Neopterygii</taxon>
        <taxon>Teleostei</taxon>
        <taxon>Neoteleostei</taxon>
        <taxon>Acanthomorphata</taxon>
        <taxon>Ovalentaria</taxon>
        <taxon>Atherinomorphae</taxon>
        <taxon>Cyprinodontiformes</taxon>
        <taxon>Goodeidae</taxon>
        <taxon>Xenoophorus</taxon>
    </lineage>
</organism>
<comment type="caution">
    <text evidence="7">The sequence shown here is derived from an EMBL/GenBank/DDBJ whole genome shotgun (WGS) entry which is preliminary data.</text>
</comment>
<feature type="coiled-coil region" evidence="5">
    <location>
        <begin position="499"/>
        <end position="556"/>
    </location>
</feature>